<dbReference type="InterPro" id="IPR001279">
    <property type="entry name" value="Metallo-B-lactamas"/>
</dbReference>
<dbReference type="Gene3D" id="3.60.15.10">
    <property type="entry name" value="Ribonuclease Z/Hydroxyacylglutathione hydrolase-like"/>
    <property type="match status" value="1"/>
</dbReference>
<evidence type="ECO:0000256" key="4">
    <source>
        <dbReference type="ARBA" id="ARBA00022801"/>
    </source>
</evidence>
<evidence type="ECO:0000256" key="1">
    <source>
        <dbReference type="ARBA" id="ARBA00001947"/>
    </source>
</evidence>
<evidence type="ECO:0000256" key="5">
    <source>
        <dbReference type="ARBA" id="ARBA00022833"/>
    </source>
</evidence>
<dbReference type="SMART" id="SM00849">
    <property type="entry name" value="Lactamase_B"/>
    <property type="match status" value="1"/>
</dbReference>
<dbReference type="Pfam" id="PF00753">
    <property type="entry name" value="Lactamase_B"/>
    <property type="match status" value="1"/>
</dbReference>
<dbReference type="EMBL" id="CP096983">
    <property type="protein sequence ID" value="URZ13497.1"/>
    <property type="molecule type" value="Genomic_DNA"/>
</dbReference>
<gene>
    <name evidence="7" type="primary">Y2-aiiA</name>
    <name evidence="7" type="ORF">CROST_042630</name>
</gene>
<evidence type="ECO:0000313" key="8">
    <source>
        <dbReference type="Proteomes" id="UP000190951"/>
    </source>
</evidence>
<keyword evidence="5" id="KW-0862">Zinc</keyword>
<dbReference type="SUPFAM" id="SSF56281">
    <property type="entry name" value="Metallo-hydrolase/oxidoreductase"/>
    <property type="match status" value="1"/>
</dbReference>
<comment type="similarity">
    <text evidence="2">Belongs to the metallo-beta-lactamase superfamily.</text>
</comment>
<dbReference type="PANTHER" id="PTHR42978:SF2">
    <property type="entry name" value="102 KBASES UNSTABLE REGION: FROM 1 TO 119443"/>
    <property type="match status" value="1"/>
</dbReference>
<dbReference type="InterPro" id="IPR051013">
    <property type="entry name" value="MBL_superfamily_lactonases"/>
</dbReference>
<dbReference type="AlphaFoldDB" id="A0A1S8L2G1"/>
<sequence length="249" mass="27755">MEIKAVKLYEGGFMTQDFAFGGTGDKAQLDEAKIYESSLQNYVIDTGNEVILVDTGVPSEVPDAPAKEGQKIYQGHKIEDYLSALNSLGYKKEQVTKILLTHKHPDHSGELRSFPNAKIYLSEKEAAALKLDGENIIRVEFKDGPYHNFDKSEKITDGVYFIPAPGHTTGNSIVIVEKDGIFYMIHGDVTYTDAALIENQLSVVFEDKEAAKETLKSVREFIKNNPTVYLSTHTPEALKHLDGKEIMKL</sequence>
<evidence type="ECO:0000256" key="2">
    <source>
        <dbReference type="ARBA" id="ARBA00007749"/>
    </source>
</evidence>
<dbReference type="RefSeq" id="WP_077833706.1">
    <property type="nucleotide sequence ID" value="NZ_CP096983.1"/>
</dbReference>
<dbReference type="EC" id="3.1.1.81" evidence="7"/>
<keyword evidence="8" id="KW-1185">Reference proteome</keyword>
<name>A0A1S8L2G1_9CLOT</name>
<accession>A0A1S8L2G1</accession>
<dbReference type="InterPro" id="IPR036866">
    <property type="entry name" value="RibonucZ/Hydroxyglut_hydro"/>
</dbReference>
<protein>
    <submittedName>
        <fullName evidence="7">N-acyl homoserine lactonase</fullName>
        <ecNumber evidence="7">3.1.1.81</ecNumber>
    </submittedName>
</protein>
<dbReference type="GO" id="GO:0102007">
    <property type="term" value="F:acyl-L-homoserine-lactone lactonohydrolase activity"/>
    <property type="evidence" value="ECO:0007669"/>
    <property type="project" value="UniProtKB-EC"/>
</dbReference>
<keyword evidence="3" id="KW-0479">Metal-binding</keyword>
<dbReference type="Proteomes" id="UP000190951">
    <property type="component" value="Chromosome"/>
</dbReference>
<feature type="domain" description="Metallo-beta-lactamase" evidence="6">
    <location>
        <begin position="38"/>
        <end position="233"/>
    </location>
</feature>
<organism evidence="7 8">
    <name type="scientific">Clostridium felsineum</name>
    <dbReference type="NCBI Taxonomy" id="36839"/>
    <lineage>
        <taxon>Bacteria</taxon>
        <taxon>Bacillati</taxon>
        <taxon>Bacillota</taxon>
        <taxon>Clostridia</taxon>
        <taxon>Eubacteriales</taxon>
        <taxon>Clostridiaceae</taxon>
        <taxon>Clostridium</taxon>
    </lineage>
</organism>
<dbReference type="STRING" id="84029.CROST_29330"/>
<comment type="cofactor">
    <cofactor evidence="1">
        <name>Zn(2+)</name>
        <dbReference type="ChEBI" id="CHEBI:29105"/>
    </cofactor>
</comment>
<dbReference type="GO" id="GO:0046872">
    <property type="term" value="F:metal ion binding"/>
    <property type="evidence" value="ECO:0007669"/>
    <property type="project" value="UniProtKB-KW"/>
</dbReference>
<dbReference type="KEGG" id="crw:CROST_042630"/>
<evidence type="ECO:0000313" key="7">
    <source>
        <dbReference type="EMBL" id="URZ13497.1"/>
    </source>
</evidence>
<evidence type="ECO:0000259" key="6">
    <source>
        <dbReference type="SMART" id="SM00849"/>
    </source>
</evidence>
<keyword evidence="4 7" id="KW-0378">Hydrolase</keyword>
<proteinExistence type="inferred from homology"/>
<dbReference type="PANTHER" id="PTHR42978">
    <property type="entry name" value="QUORUM-QUENCHING LACTONASE YTNP-RELATED-RELATED"/>
    <property type="match status" value="1"/>
</dbReference>
<reference evidence="7 8" key="1">
    <citation type="submission" date="2022-04" db="EMBL/GenBank/DDBJ databases">
        <title>Genome sequence of C. roseum typestrain.</title>
        <authorList>
            <person name="Poehlein A."/>
            <person name="Schoch T."/>
            <person name="Duerre P."/>
            <person name="Daniel R."/>
        </authorList>
    </citation>
    <scope>NUCLEOTIDE SEQUENCE [LARGE SCALE GENOMIC DNA]</scope>
    <source>
        <strain evidence="7 8">DSM 7320</strain>
    </source>
</reference>
<evidence type="ECO:0000256" key="3">
    <source>
        <dbReference type="ARBA" id="ARBA00022723"/>
    </source>
</evidence>